<name>A0A8D8RE44_9HEMI</name>
<reference evidence="2" key="1">
    <citation type="submission" date="2021-05" db="EMBL/GenBank/DDBJ databases">
        <authorList>
            <person name="Alioto T."/>
            <person name="Alioto T."/>
            <person name="Gomez Garrido J."/>
        </authorList>
    </citation>
    <scope>NUCLEOTIDE SEQUENCE</scope>
</reference>
<feature type="compositionally biased region" description="Low complexity" evidence="1">
    <location>
        <begin position="36"/>
        <end position="65"/>
    </location>
</feature>
<sequence length="383" mass="42190">MRLCLYNGSKKKKSSSKQSKKNTSQAALSNDHHSAGNSVNNKKKCNNGNNNNTGAVRSNKTSKSNNKSDKKKKDEQGLVELALDPPELCSNLTLCQDKRGSNDSIAAQGAREFWTFVDAYTSVINKDDINLLNHLTEKYSKENCPLLNIPLSNSFPNHACSLDFPDNWVERIVGALVDPDLFPSGEETDILSAAKTSMKQQEEETGGGGEAKRMKLGASGETGNNFLLTGSVGGGCGVFSERSTNFLAGLTGSTMFVDEEEDSWMQPNCDTMSNQDEPPDEVSREILKCQEELALLCRDNEATLSRLTTLAQREFDVQHLAQNLELCESELVKLTHQKLQSSGHRLKKETATSTSSSKKSRDGEILLLQRRDFLLASIRDKED</sequence>
<proteinExistence type="predicted"/>
<dbReference type="InterPro" id="IPR019340">
    <property type="entry name" value="Histone_AcTrfase_su3"/>
</dbReference>
<protein>
    <submittedName>
        <fullName evidence="2">Uncharacterized protein</fullName>
    </submittedName>
</protein>
<organism evidence="2">
    <name type="scientific">Cacopsylla melanoneura</name>
    <dbReference type="NCBI Taxonomy" id="428564"/>
    <lineage>
        <taxon>Eukaryota</taxon>
        <taxon>Metazoa</taxon>
        <taxon>Ecdysozoa</taxon>
        <taxon>Arthropoda</taxon>
        <taxon>Hexapoda</taxon>
        <taxon>Insecta</taxon>
        <taxon>Pterygota</taxon>
        <taxon>Neoptera</taxon>
        <taxon>Paraneoptera</taxon>
        <taxon>Hemiptera</taxon>
        <taxon>Sternorrhyncha</taxon>
        <taxon>Psylloidea</taxon>
        <taxon>Psyllidae</taxon>
        <taxon>Psyllinae</taxon>
        <taxon>Cacopsylla</taxon>
    </lineage>
</organism>
<feature type="region of interest" description="Disordered" evidence="1">
    <location>
        <begin position="342"/>
        <end position="363"/>
    </location>
</feature>
<accession>A0A8D8RE44</accession>
<evidence type="ECO:0000256" key="1">
    <source>
        <dbReference type="SAM" id="MobiDB-lite"/>
    </source>
</evidence>
<feature type="region of interest" description="Disordered" evidence="1">
    <location>
        <begin position="1"/>
        <end position="74"/>
    </location>
</feature>
<dbReference type="AlphaFoldDB" id="A0A8D8RE44"/>
<dbReference type="EMBL" id="HBUF01153228">
    <property type="protein sequence ID" value="CAG6648616.1"/>
    <property type="molecule type" value="Transcribed_RNA"/>
</dbReference>
<evidence type="ECO:0000313" key="2">
    <source>
        <dbReference type="EMBL" id="CAG6648616.1"/>
    </source>
</evidence>
<feature type="compositionally biased region" description="Basic residues" evidence="1">
    <location>
        <begin position="9"/>
        <end position="20"/>
    </location>
</feature>
<dbReference type="Pfam" id="PF10198">
    <property type="entry name" value="Ada3"/>
    <property type="match status" value="1"/>
</dbReference>